<dbReference type="Gene3D" id="3.90.79.10">
    <property type="entry name" value="Nucleoside Triphosphate Pyrophosphohydrolase"/>
    <property type="match status" value="1"/>
</dbReference>
<dbReference type="EMBL" id="JBHTJM010000010">
    <property type="protein sequence ID" value="MFD0964965.1"/>
    <property type="molecule type" value="Genomic_DNA"/>
</dbReference>
<dbReference type="Pfam" id="PF00293">
    <property type="entry name" value="NUDIX"/>
    <property type="match status" value="1"/>
</dbReference>
<dbReference type="InterPro" id="IPR015797">
    <property type="entry name" value="NUDIX_hydrolase-like_dom_sf"/>
</dbReference>
<feature type="domain" description="Nudix hydrolase" evidence="4">
    <location>
        <begin position="43"/>
        <end position="172"/>
    </location>
</feature>
<keyword evidence="3" id="KW-0460">Magnesium</keyword>
<comment type="caution">
    <text evidence="5">The sequence shown here is derived from an EMBL/GenBank/DDBJ whole genome shotgun (WGS) entry which is preliminary data.</text>
</comment>
<dbReference type="PANTHER" id="PTHR43046">
    <property type="entry name" value="GDP-MANNOSE MANNOSYL HYDROLASE"/>
    <property type="match status" value="1"/>
</dbReference>
<dbReference type="PROSITE" id="PS51462">
    <property type="entry name" value="NUDIX"/>
    <property type="match status" value="1"/>
</dbReference>
<dbReference type="InterPro" id="IPR020476">
    <property type="entry name" value="Nudix_hydrolase"/>
</dbReference>
<keyword evidence="6" id="KW-1185">Reference proteome</keyword>
<evidence type="ECO:0000256" key="3">
    <source>
        <dbReference type="ARBA" id="ARBA00022842"/>
    </source>
</evidence>
<name>A0ABW3I574_9FLAO</name>
<dbReference type="SUPFAM" id="SSF55811">
    <property type="entry name" value="Nudix"/>
    <property type="match status" value="1"/>
</dbReference>
<evidence type="ECO:0000256" key="1">
    <source>
        <dbReference type="ARBA" id="ARBA00001946"/>
    </source>
</evidence>
<keyword evidence="2 5" id="KW-0378">Hydrolase</keyword>
<sequence>MFLLKSVDLEYVIRKLQRNDLSEAYLYHPDAEKLLPMFKKRLGYINAGGGLVKNTKGELLFIERNKKWDLPKGRAEGGENIETTSLREVEEETGVENLSIERFLQETYHIYKSKGQYKLKVTYWYLMSTDFNGQLAPQLEEGITKAVWKTNGEAQEALDNSYANVKLLTKAYLDSL</sequence>
<dbReference type="EC" id="3.6.-.-" evidence="5"/>
<organism evidence="5 6">
    <name type="scientific">Pseudofulvibacter geojedonensis</name>
    <dbReference type="NCBI Taxonomy" id="1123758"/>
    <lineage>
        <taxon>Bacteria</taxon>
        <taxon>Pseudomonadati</taxon>
        <taxon>Bacteroidota</taxon>
        <taxon>Flavobacteriia</taxon>
        <taxon>Flavobacteriales</taxon>
        <taxon>Flavobacteriaceae</taxon>
        <taxon>Pseudofulvibacter</taxon>
    </lineage>
</organism>
<evidence type="ECO:0000313" key="5">
    <source>
        <dbReference type="EMBL" id="MFD0964965.1"/>
    </source>
</evidence>
<comment type="cofactor">
    <cofactor evidence="1">
        <name>Mg(2+)</name>
        <dbReference type="ChEBI" id="CHEBI:18420"/>
    </cofactor>
</comment>
<evidence type="ECO:0000259" key="4">
    <source>
        <dbReference type="PROSITE" id="PS51462"/>
    </source>
</evidence>
<dbReference type="PRINTS" id="PR00502">
    <property type="entry name" value="NUDIXFAMILY"/>
</dbReference>
<reference evidence="6" key="1">
    <citation type="journal article" date="2019" name="Int. J. Syst. Evol. Microbiol.">
        <title>The Global Catalogue of Microorganisms (GCM) 10K type strain sequencing project: providing services to taxonomists for standard genome sequencing and annotation.</title>
        <authorList>
            <consortium name="The Broad Institute Genomics Platform"/>
            <consortium name="The Broad Institute Genome Sequencing Center for Infectious Disease"/>
            <person name="Wu L."/>
            <person name="Ma J."/>
        </authorList>
    </citation>
    <scope>NUCLEOTIDE SEQUENCE [LARGE SCALE GENOMIC DNA]</scope>
    <source>
        <strain evidence="6">CCUG 62114</strain>
    </source>
</reference>
<evidence type="ECO:0000256" key="2">
    <source>
        <dbReference type="ARBA" id="ARBA00022801"/>
    </source>
</evidence>
<dbReference type="GO" id="GO:0016787">
    <property type="term" value="F:hydrolase activity"/>
    <property type="evidence" value="ECO:0007669"/>
    <property type="project" value="UniProtKB-KW"/>
</dbReference>
<dbReference type="PANTHER" id="PTHR43046:SF12">
    <property type="entry name" value="GDP-MANNOSE MANNOSYL HYDROLASE"/>
    <property type="match status" value="1"/>
</dbReference>
<dbReference type="Proteomes" id="UP001596997">
    <property type="component" value="Unassembled WGS sequence"/>
</dbReference>
<dbReference type="CDD" id="cd03673">
    <property type="entry name" value="NUDIX_Ap6A_hydrolase"/>
    <property type="match status" value="1"/>
</dbReference>
<evidence type="ECO:0000313" key="6">
    <source>
        <dbReference type="Proteomes" id="UP001596997"/>
    </source>
</evidence>
<proteinExistence type="predicted"/>
<gene>
    <name evidence="5" type="ORF">ACFQ1O_13190</name>
</gene>
<dbReference type="InterPro" id="IPR000086">
    <property type="entry name" value="NUDIX_hydrolase_dom"/>
</dbReference>
<protein>
    <submittedName>
        <fullName evidence="5">NUDIX hydrolase</fullName>
        <ecNumber evidence="5">3.6.-.-</ecNumber>
    </submittedName>
</protein>
<accession>A0ABW3I574</accession>